<keyword evidence="2" id="KW-1185">Reference proteome</keyword>
<dbReference type="Proteomes" id="UP000030013">
    <property type="component" value="Unassembled WGS sequence"/>
</dbReference>
<evidence type="ECO:0000313" key="1">
    <source>
        <dbReference type="EMBL" id="KGN42086.1"/>
    </source>
</evidence>
<accession>A0A0A0K2V4</accession>
<gene>
    <name evidence="1" type="ORF">N801_02455</name>
</gene>
<dbReference type="STRING" id="1385519.N801_02455"/>
<protein>
    <submittedName>
        <fullName evidence="1">Uncharacterized protein</fullName>
    </submittedName>
</protein>
<evidence type="ECO:0000313" key="2">
    <source>
        <dbReference type="Proteomes" id="UP000030013"/>
    </source>
</evidence>
<reference evidence="1 2" key="1">
    <citation type="submission" date="2013-08" db="EMBL/GenBank/DDBJ databases">
        <title>The genome sequence of Knoellia aerolata.</title>
        <authorList>
            <person name="Zhu W."/>
            <person name="Wang G."/>
        </authorList>
    </citation>
    <scope>NUCLEOTIDE SEQUENCE [LARGE SCALE GENOMIC DNA]</scope>
    <source>
        <strain evidence="1 2">DSM 18566</strain>
    </source>
</reference>
<sequence length="298" mass="28551">MGAAASAVTVVTATGAEAAPGQPILQGLSNNAGTAGTTLISAGSGITLTVRNNGAGAGAFFFAQNNNGFAGGTGAGSKYGLSAANTGSASSGAGMAASGINNTGVLANTANVDRYAVEATNLSTTSSGDGGAGGGIWADGGDGVGIAALSPIGVPAVVSIGDTYYIEGHEVVLTLSSVVYGVTSANGPEVTFSGQITLNGSGAGAATLDAATVADVDLTEPVSLVSPITGPMPNLWISTSPAGVVSVAGGAAGGTVSYRVIGVRNDWSIALDAADTKAKRTTARAKSLATALLKRAGR</sequence>
<proteinExistence type="predicted"/>
<dbReference type="eggNOG" id="ENOG5030PQ3">
    <property type="taxonomic scope" value="Bacteria"/>
</dbReference>
<organism evidence="1 2">
    <name type="scientific">Knoellia aerolata DSM 18566</name>
    <dbReference type="NCBI Taxonomy" id="1385519"/>
    <lineage>
        <taxon>Bacteria</taxon>
        <taxon>Bacillati</taxon>
        <taxon>Actinomycetota</taxon>
        <taxon>Actinomycetes</taxon>
        <taxon>Micrococcales</taxon>
        <taxon>Intrasporangiaceae</taxon>
        <taxon>Knoellia</taxon>
    </lineage>
</organism>
<name>A0A0A0K2V4_9MICO</name>
<dbReference type="EMBL" id="AVPL01000008">
    <property type="protein sequence ID" value="KGN42086.1"/>
    <property type="molecule type" value="Genomic_DNA"/>
</dbReference>
<dbReference type="AlphaFoldDB" id="A0A0A0K2V4"/>
<comment type="caution">
    <text evidence="1">The sequence shown here is derived from an EMBL/GenBank/DDBJ whole genome shotgun (WGS) entry which is preliminary data.</text>
</comment>